<evidence type="ECO:0000313" key="3">
    <source>
        <dbReference type="Proteomes" id="UP000054776"/>
    </source>
</evidence>
<organism evidence="2 3">
    <name type="scientific">Trichinella spiralis</name>
    <name type="common">Trichina worm</name>
    <dbReference type="NCBI Taxonomy" id="6334"/>
    <lineage>
        <taxon>Eukaryota</taxon>
        <taxon>Metazoa</taxon>
        <taxon>Ecdysozoa</taxon>
        <taxon>Nematoda</taxon>
        <taxon>Enoplea</taxon>
        <taxon>Dorylaimia</taxon>
        <taxon>Trichinellida</taxon>
        <taxon>Trichinellidae</taxon>
        <taxon>Trichinella</taxon>
    </lineage>
</organism>
<feature type="chain" id="PRO_5006874668" description="Lipoprotein" evidence="1">
    <location>
        <begin position="28"/>
        <end position="45"/>
    </location>
</feature>
<gene>
    <name evidence="2" type="ORF">T01_2742</name>
</gene>
<evidence type="ECO:0000256" key="1">
    <source>
        <dbReference type="SAM" id="SignalP"/>
    </source>
</evidence>
<dbReference type="EMBL" id="JYDH01001045">
    <property type="protein sequence ID" value="KRY25298.1"/>
    <property type="molecule type" value="Genomic_DNA"/>
</dbReference>
<dbReference type="InParanoid" id="A0A0V1AKB8"/>
<accession>A0A0V1AKB8</accession>
<evidence type="ECO:0008006" key="4">
    <source>
        <dbReference type="Google" id="ProtNLM"/>
    </source>
</evidence>
<name>A0A0V1AKB8_TRISP</name>
<dbReference type="AlphaFoldDB" id="A0A0V1AKB8"/>
<dbReference type="Proteomes" id="UP000054776">
    <property type="component" value="Unassembled WGS sequence"/>
</dbReference>
<proteinExistence type="predicted"/>
<keyword evidence="1" id="KW-0732">Signal</keyword>
<reference evidence="2 3" key="1">
    <citation type="submission" date="2015-01" db="EMBL/GenBank/DDBJ databases">
        <title>Evolution of Trichinella species and genotypes.</title>
        <authorList>
            <person name="Korhonen P.K."/>
            <person name="Edoardo P."/>
            <person name="Giuseppe L.R."/>
            <person name="Gasser R.B."/>
        </authorList>
    </citation>
    <scope>NUCLEOTIDE SEQUENCE [LARGE SCALE GENOMIC DNA]</scope>
    <source>
        <strain evidence="2">ISS3</strain>
    </source>
</reference>
<evidence type="ECO:0000313" key="2">
    <source>
        <dbReference type="EMBL" id="KRY25298.1"/>
    </source>
</evidence>
<keyword evidence="3" id="KW-1185">Reference proteome</keyword>
<feature type="signal peptide" evidence="1">
    <location>
        <begin position="1"/>
        <end position="27"/>
    </location>
</feature>
<sequence>MTEFRLNGLAIHFYCLINFLLVNCASTARDFTGQGNQSCDILNIS</sequence>
<protein>
    <recommendedName>
        <fullName evidence="4">Lipoprotein</fullName>
    </recommendedName>
</protein>
<comment type="caution">
    <text evidence="2">The sequence shown here is derived from an EMBL/GenBank/DDBJ whole genome shotgun (WGS) entry which is preliminary data.</text>
</comment>